<dbReference type="EMBL" id="ML996694">
    <property type="protein sequence ID" value="KAF2400741.1"/>
    <property type="molecule type" value="Genomic_DNA"/>
</dbReference>
<sequence length="170" mass="18952">MMSCNQQPVFWGGGGRADGFLLGFRRTRGALAIGKEREALEVQSNGQKRRTMAIHGYHPWVLLSEQKRILCHRLPYTGLIHGCCSVHQTFLYRARDRNPCGAASIPPRIIFTSRNFFRLVGRGIGFARHIVAVAGRLACCARMISFQLVLAPPQTLTIRSTQHPPNRTAG</sequence>
<keyword evidence="2" id="KW-1185">Reference proteome</keyword>
<name>A0A6G1HXW0_9PEZI</name>
<protein>
    <submittedName>
        <fullName evidence="1">Uncharacterized protein</fullName>
    </submittedName>
</protein>
<evidence type="ECO:0000313" key="1">
    <source>
        <dbReference type="EMBL" id="KAF2400741.1"/>
    </source>
</evidence>
<dbReference type="AlphaFoldDB" id="A0A6G1HXW0"/>
<organism evidence="1 2">
    <name type="scientific">Trichodelitschia bisporula</name>
    <dbReference type="NCBI Taxonomy" id="703511"/>
    <lineage>
        <taxon>Eukaryota</taxon>
        <taxon>Fungi</taxon>
        <taxon>Dikarya</taxon>
        <taxon>Ascomycota</taxon>
        <taxon>Pezizomycotina</taxon>
        <taxon>Dothideomycetes</taxon>
        <taxon>Dothideomycetes incertae sedis</taxon>
        <taxon>Phaeotrichales</taxon>
        <taxon>Phaeotrichaceae</taxon>
        <taxon>Trichodelitschia</taxon>
    </lineage>
</organism>
<proteinExistence type="predicted"/>
<evidence type="ECO:0000313" key="2">
    <source>
        <dbReference type="Proteomes" id="UP000799640"/>
    </source>
</evidence>
<dbReference type="Proteomes" id="UP000799640">
    <property type="component" value="Unassembled WGS sequence"/>
</dbReference>
<accession>A0A6G1HXW0</accession>
<gene>
    <name evidence="1" type="ORF">EJ06DRAFT_403996</name>
</gene>
<reference evidence="1" key="1">
    <citation type="journal article" date="2020" name="Stud. Mycol.">
        <title>101 Dothideomycetes genomes: a test case for predicting lifestyles and emergence of pathogens.</title>
        <authorList>
            <person name="Haridas S."/>
            <person name="Albert R."/>
            <person name="Binder M."/>
            <person name="Bloem J."/>
            <person name="Labutti K."/>
            <person name="Salamov A."/>
            <person name="Andreopoulos B."/>
            <person name="Baker S."/>
            <person name="Barry K."/>
            <person name="Bills G."/>
            <person name="Bluhm B."/>
            <person name="Cannon C."/>
            <person name="Castanera R."/>
            <person name="Culley D."/>
            <person name="Daum C."/>
            <person name="Ezra D."/>
            <person name="Gonzalez J."/>
            <person name="Henrissat B."/>
            <person name="Kuo A."/>
            <person name="Liang C."/>
            <person name="Lipzen A."/>
            <person name="Lutzoni F."/>
            <person name="Magnuson J."/>
            <person name="Mondo S."/>
            <person name="Nolan M."/>
            <person name="Ohm R."/>
            <person name="Pangilinan J."/>
            <person name="Park H.-J."/>
            <person name="Ramirez L."/>
            <person name="Alfaro M."/>
            <person name="Sun H."/>
            <person name="Tritt A."/>
            <person name="Yoshinaga Y."/>
            <person name="Zwiers L.-H."/>
            <person name="Turgeon B."/>
            <person name="Goodwin S."/>
            <person name="Spatafora J."/>
            <person name="Crous P."/>
            <person name="Grigoriev I."/>
        </authorList>
    </citation>
    <scope>NUCLEOTIDE SEQUENCE</scope>
    <source>
        <strain evidence="1">CBS 262.69</strain>
    </source>
</reference>